<evidence type="ECO:0000256" key="4">
    <source>
        <dbReference type="ARBA" id="ARBA00022741"/>
    </source>
</evidence>
<evidence type="ECO:0000313" key="11">
    <source>
        <dbReference type="Proteomes" id="UP000315010"/>
    </source>
</evidence>
<dbReference type="PANTHER" id="PTHR43289">
    <property type="entry name" value="MITOGEN-ACTIVATED PROTEIN KINASE KINASE KINASE 20-RELATED"/>
    <property type="match status" value="1"/>
</dbReference>
<dbReference type="PROSITE" id="PS50011">
    <property type="entry name" value="PROTEIN_KINASE_DOM"/>
    <property type="match status" value="1"/>
</dbReference>
<keyword evidence="11" id="KW-1185">Reference proteome</keyword>
<organism evidence="10 11">
    <name type="scientific">Novipirellula herctigrandis</name>
    <dbReference type="NCBI Taxonomy" id="2527986"/>
    <lineage>
        <taxon>Bacteria</taxon>
        <taxon>Pseudomonadati</taxon>
        <taxon>Planctomycetota</taxon>
        <taxon>Planctomycetia</taxon>
        <taxon>Pirellulales</taxon>
        <taxon>Pirellulaceae</taxon>
        <taxon>Novipirellula</taxon>
    </lineage>
</organism>
<evidence type="ECO:0000256" key="3">
    <source>
        <dbReference type="ARBA" id="ARBA00022679"/>
    </source>
</evidence>
<keyword evidence="8" id="KW-1133">Transmembrane helix</keyword>
<evidence type="ECO:0000256" key="1">
    <source>
        <dbReference type="ARBA" id="ARBA00012513"/>
    </source>
</evidence>
<evidence type="ECO:0000256" key="7">
    <source>
        <dbReference type="PROSITE-ProRule" id="PRU10141"/>
    </source>
</evidence>
<evidence type="ECO:0000256" key="2">
    <source>
        <dbReference type="ARBA" id="ARBA00022527"/>
    </source>
</evidence>
<proteinExistence type="predicted"/>
<dbReference type="EMBL" id="SJPJ01000001">
    <property type="protein sequence ID" value="TWT84315.1"/>
    <property type="molecule type" value="Genomic_DNA"/>
</dbReference>
<evidence type="ECO:0000313" key="10">
    <source>
        <dbReference type="EMBL" id="TWT84315.1"/>
    </source>
</evidence>
<gene>
    <name evidence="10" type="primary">pknB_20</name>
    <name evidence="10" type="ORF">CA13_57920</name>
</gene>
<dbReference type="Gene3D" id="1.10.510.10">
    <property type="entry name" value="Transferase(Phosphotransferase) domain 1"/>
    <property type="match status" value="1"/>
</dbReference>
<dbReference type="InterPro" id="IPR017441">
    <property type="entry name" value="Protein_kinase_ATP_BS"/>
</dbReference>
<dbReference type="SMART" id="SM00220">
    <property type="entry name" value="S_TKc"/>
    <property type="match status" value="1"/>
</dbReference>
<dbReference type="InterPro" id="IPR000719">
    <property type="entry name" value="Prot_kinase_dom"/>
</dbReference>
<evidence type="ECO:0000256" key="6">
    <source>
        <dbReference type="ARBA" id="ARBA00022840"/>
    </source>
</evidence>
<name>A0A5C5ZAX3_9BACT</name>
<accession>A0A5C5ZAX3</accession>
<dbReference type="PROSITE" id="PS00108">
    <property type="entry name" value="PROTEIN_KINASE_ST"/>
    <property type="match status" value="1"/>
</dbReference>
<dbReference type="GO" id="GO:0005524">
    <property type="term" value="F:ATP binding"/>
    <property type="evidence" value="ECO:0007669"/>
    <property type="project" value="UniProtKB-UniRule"/>
</dbReference>
<protein>
    <recommendedName>
        <fullName evidence="1">non-specific serine/threonine protein kinase</fullName>
        <ecNumber evidence="1">2.7.11.1</ecNumber>
    </recommendedName>
</protein>
<keyword evidence="8" id="KW-0812">Transmembrane</keyword>
<feature type="binding site" evidence="7">
    <location>
        <position position="125"/>
    </location>
    <ligand>
        <name>ATP</name>
        <dbReference type="ChEBI" id="CHEBI:30616"/>
    </ligand>
</feature>
<dbReference type="PANTHER" id="PTHR43289:SF6">
    <property type="entry name" value="SERINE_THREONINE-PROTEIN KINASE NEKL-3"/>
    <property type="match status" value="1"/>
</dbReference>
<keyword evidence="6 7" id="KW-0067">ATP-binding</keyword>
<dbReference type="SUPFAM" id="SSF56112">
    <property type="entry name" value="Protein kinase-like (PK-like)"/>
    <property type="match status" value="1"/>
</dbReference>
<feature type="domain" description="Protein kinase" evidence="9">
    <location>
        <begin position="96"/>
        <end position="364"/>
    </location>
</feature>
<keyword evidence="4 7" id="KW-0547">Nucleotide-binding</keyword>
<dbReference type="CDD" id="cd14014">
    <property type="entry name" value="STKc_PknB_like"/>
    <property type="match status" value="1"/>
</dbReference>
<evidence type="ECO:0000256" key="8">
    <source>
        <dbReference type="SAM" id="Phobius"/>
    </source>
</evidence>
<keyword evidence="5 10" id="KW-0418">Kinase</keyword>
<dbReference type="Gene3D" id="3.30.200.20">
    <property type="entry name" value="Phosphorylase Kinase, domain 1"/>
    <property type="match status" value="1"/>
</dbReference>
<dbReference type="FunFam" id="1.10.510.10:FF:000021">
    <property type="entry name" value="Serine/threonine protein kinase"/>
    <property type="match status" value="1"/>
</dbReference>
<dbReference type="GO" id="GO:0004674">
    <property type="term" value="F:protein serine/threonine kinase activity"/>
    <property type="evidence" value="ECO:0007669"/>
    <property type="project" value="UniProtKB-KW"/>
</dbReference>
<evidence type="ECO:0000256" key="5">
    <source>
        <dbReference type="ARBA" id="ARBA00022777"/>
    </source>
</evidence>
<comment type="caution">
    <text evidence="10">The sequence shown here is derived from an EMBL/GenBank/DDBJ whole genome shotgun (WGS) entry which is preliminary data.</text>
</comment>
<dbReference type="Pfam" id="PF00069">
    <property type="entry name" value="Pkinase"/>
    <property type="match status" value="1"/>
</dbReference>
<keyword evidence="8" id="KW-0472">Membrane</keyword>
<keyword evidence="2" id="KW-0723">Serine/threonine-protein kinase</keyword>
<dbReference type="Proteomes" id="UP000315010">
    <property type="component" value="Unassembled WGS sequence"/>
</dbReference>
<feature type="transmembrane region" description="Helical" evidence="8">
    <location>
        <begin position="377"/>
        <end position="395"/>
    </location>
</feature>
<dbReference type="InterPro" id="IPR011009">
    <property type="entry name" value="Kinase-like_dom_sf"/>
</dbReference>
<dbReference type="EC" id="2.7.11.1" evidence="1"/>
<dbReference type="OrthoDB" id="6111975at2"/>
<sequence length="502" mass="55963">MNCDNTLLWTLVRQDTEPGAEAESILQHVESCSQCRETLMQLGGDREWWGEAKEWLSNQPIDPVDEDHETHPLAPIDLSFLHSASHPEMLGRIGRYDVEAVLGRGGMGVVFRAYDSDLHRSVAVKVLAPEWAASVPARERFAREAQAAASVAHENVVPIYDVEPDAKLPYLVMRYISGTTLERWVRANGSPDVATILRVAVQLAEGLAAAHRRGLVHRDIKPANVLVGKNIDRVWITDFGLARAADSATLTRTGVIAGTPHYMSPEQARGEALDGRSDLFSLGCVLYFLATGAPPFDAENTLAVLHKIVNDEPKQLASLRNDLPPSFVALVHQLLSRKPSKRPIDCGSVVQKLENSQTELHDGIIATLPMNKKFRRTLYGTLTVLTTLLLIVTLWNHRQPKKDAVVYRPIIVQQTEDNPFLRAANSSEQFSPYVVQASKQIEMATEMDAHQVESRLGSLRAKLQRAQQIAATNELPLLDFDDRQWREQVSRLRNLIDKADQK</sequence>
<evidence type="ECO:0000259" key="9">
    <source>
        <dbReference type="PROSITE" id="PS50011"/>
    </source>
</evidence>
<reference evidence="10 11" key="1">
    <citation type="submission" date="2019-02" db="EMBL/GenBank/DDBJ databases">
        <title>Deep-cultivation of Planctomycetes and their phenomic and genomic characterization uncovers novel biology.</title>
        <authorList>
            <person name="Wiegand S."/>
            <person name="Jogler M."/>
            <person name="Boedeker C."/>
            <person name="Pinto D."/>
            <person name="Vollmers J."/>
            <person name="Rivas-Marin E."/>
            <person name="Kohn T."/>
            <person name="Peeters S.H."/>
            <person name="Heuer A."/>
            <person name="Rast P."/>
            <person name="Oberbeckmann S."/>
            <person name="Bunk B."/>
            <person name="Jeske O."/>
            <person name="Meyerdierks A."/>
            <person name="Storesund J.E."/>
            <person name="Kallscheuer N."/>
            <person name="Luecker S."/>
            <person name="Lage O.M."/>
            <person name="Pohl T."/>
            <person name="Merkel B.J."/>
            <person name="Hornburger P."/>
            <person name="Mueller R.-W."/>
            <person name="Bruemmer F."/>
            <person name="Labrenz M."/>
            <person name="Spormann A.M."/>
            <person name="Op Den Camp H."/>
            <person name="Overmann J."/>
            <person name="Amann R."/>
            <person name="Jetten M.S.M."/>
            <person name="Mascher T."/>
            <person name="Medema M.H."/>
            <person name="Devos D.P."/>
            <person name="Kaster A.-K."/>
            <person name="Ovreas L."/>
            <person name="Rohde M."/>
            <person name="Galperin M.Y."/>
            <person name="Jogler C."/>
        </authorList>
    </citation>
    <scope>NUCLEOTIDE SEQUENCE [LARGE SCALE GENOMIC DNA]</scope>
    <source>
        <strain evidence="10 11">CA13</strain>
    </source>
</reference>
<dbReference type="RefSeq" id="WP_146401977.1">
    <property type="nucleotide sequence ID" value="NZ_SJPJ01000001.1"/>
</dbReference>
<keyword evidence="3 10" id="KW-0808">Transferase</keyword>
<dbReference type="PROSITE" id="PS00107">
    <property type="entry name" value="PROTEIN_KINASE_ATP"/>
    <property type="match status" value="1"/>
</dbReference>
<dbReference type="InterPro" id="IPR008271">
    <property type="entry name" value="Ser/Thr_kinase_AS"/>
</dbReference>
<dbReference type="AlphaFoldDB" id="A0A5C5ZAX3"/>